<organism evidence="1 2">
    <name type="scientific">Cymbomonas tetramitiformis</name>
    <dbReference type="NCBI Taxonomy" id="36881"/>
    <lineage>
        <taxon>Eukaryota</taxon>
        <taxon>Viridiplantae</taxon>
        <taxon>Chlorophyta</taxon>
        <taxon>Pyramimonadophyceae</taxon>
        <taxon>Pyramimonadales</taxon>
        <taxon>Pyramimonadaceae</taxon>
        <taxon>Cymbomonas</taxon>
    </lineage>
</organism>
<proteinExistence type="predicted"/>
<evidence type="ECO:0000313" key="2">
    <source>
        <dbReference type="Proteomes" id="UP001190700"/>
    </source>
</evidence>
<dbReference type="EMBL" id="LGRX02033384">
    <property type="protein sequence ID" value="KAK3241495.1"/>
    <property type="molecule type" value="Genomic_DNA"/>
</dbReference>
<reference evidence="1 2" key="1">
    <citation type="journal article" date="2015" name="Genome Biol. Evol.">
        <title>Comparative Genomics of a Bacterivorous Green Alga Reveals Evolutionary Causalities and Consequences of Phago-Mixotrophic Mode of Nutrition.</title>
        <authorList>
            <person name="Burns J.A."/>
            <person name="Paasch A."/>
            <person name="Narechania A."/>
            <person name="Kim E."/>
        </authorList>
    </citation>
    <scope>NUCLEOTIDE SEQUENCE [LARGE SCALE GENOMIC DNA]</scope>
    <source>
        <strain evidence="1 2">PLY_AMNH</strain>
    </source>
</reference>
<protein>
    <submittedName>
        <fullName evidence="1">Uncharacterized protein</fullName>
    </submittedName>
</protein>
<comment type="caution">
    <text evidence="1">The sequence shown here is derived from an EMBL/GenBank/DDBJ whole genome shotgun (WGS) entry which is preliminary data.</text>
</comment>
<dbReference type="AlphaFoldDB" id="A0AAE0EWI0"/>
<gene>
    <name evidence="1" type="ORF">CYMTET_48745</name>
</gene>
<sequence>MSEVAECLFVAEYKKMGTSDSDYCPKHYGNCLKFPIFPIFPIFPTIPKSPQFPKQQSIAKEIYCDPTSRDEDEFRTVDRQG</sequence>
<dbReference type="Proteomes" id="UP001190700">
    <property type="component" value="Unassembled WGS sequence"/>
</dbReference>
<accession>A0AAE0EWI0</accession>
<keyword evidence="2" id="KW-1185">Reference proteome</keyword>
<evidence type="ECO:0000313" key="1">
    <source>
        <dbReference type="EMBL" id="KAK3241495.1"/>
    </source>
</evidence>
<name>A0AAE0EWI0_9CHLO</name>